<dbReference type="EMBL" id="OX459125">
    <property type="protein sequence ID" value="CAI9116177.1"/>
    <property type="molecule type" value="Genomic_DNA"/>
</dbReference>
<evidence type="ECO:0000313" key="3">
    <source>
        <dbReference type="Proteomes" id="UP001161247"/>
    </source>
</evidence>
<dbReference type="AlphaFoldDB" id="A0AAV1E909"/>
<organism evidence="2 3">
    <name type="scientific">Oldenlandia corymbosa var. corymbosa</name>
    <dbReference type="NCBI Taxonomy" id="529605"/>
    <lineage>
        <taxon>Eukaryota</taxon>
        <taxon>Viridiplantae</taxon>
        <taxon>Streptophyta</taxon>
        <taxon>Embryophyta</taxon>
        <taxon>Tracheophyta</taxon>
        <taxon>Spermatophyta</taxon>
        <taxon>Magnoliopsida</taxon>
        <taxon>eudicotyledons</taxon>
        <taxon>Gunneridae</taxon>
        <taxon>Pentapetalae</taxon>
        <taxon>asterids</taxon>
        <taxon>lamiids</taxon>
        <taxon>Gentianales</taxon>
        <taxon>Rubiaceae</taxon>
        <taxon>Rubioideae</taxon>
        <taxon>Spermacoceae</taxon>
        <taxon>Hedyotis-Oldenlandia complex</taxon>
        <taxon>Oldenlandia</taxon>
    </lineage>
</organism>
<reference evidence="2" key="1">
    <citation type="submission" date="2023-03" db="EMBL/GenBank/DDBJ databases">
        <authorList>
            <person name="Julca I."/>
        </authorList>
    </citation>
    <scope>NUCLEOTIDE SEQUENCE</scope>
</reference>
<sequence length="348" mass="40234">MAVDPMESQDSCSYNPLVLQGENGSKIPAEVDQDNDETDSNFPERVLHGHVDDDEKLPEEVDYDHGEDNSLGSVDEQKEGSDYPINSSPVLVEDNNASKIPERFVLYDDSDDDWKNDDDLKIVLFDSDDEWDEDDYTDDEFGYGPKIRPGYQRIPPPPPGFENAYLRHYNHDLCCFDDEYDSDYHLQKAIFESILESINFPKSVGDENVDDELILLEEVDNDQDEVLKKIILFDSDEWDEDHTDDYGYGPKIRPGYQRIPSPSPGTENAYLRHYNHDICCYDDEYDSEYHLQKAIFESILEAINFHPVSRVGESSALELEYPDLKTKGTVFLRYKTMRLQDLGYDLRN</sequence>
<evidence type="ECO:0000313" key="2">
    <source>
        <dbReference type="EMBL" id="CAI9116177.1"/>
    </source>
</evidence>
<dbReference type="Proteomes" id="UP001161247">
    <property type="component" value="Chromosome 8"/>
</dbReference>
<protein>
    <submittedName>
        <fullName evidence="2">OLC1v1017261C1</fullName>
    </submittedName>
</protein>
<keyword evidence="3" id="KW-1185">Reference proteome</keyword>
<evidence type="ECO:0000256" key="1">
    <source>
        <dbReference type="SAM" id="MobiDB-lite"/>
    </source>
</evidence>
<accession>A0AAV1E909</accession>
<gene>
    <name evidence="2" type="ORF">OLC1_LOCUS22540</name>
</gene>
<name>A0AAV1E909_OLDCO</name>
<feature type="region of interest" description="Disordered" evidence="1">
    <location>
        <begin position="1"/>
        <end position="90"/>
    </location>
</feature>
<proteinExistence type="predicted"/>